<keyword evidence="1" id="KW-0479">Metal-binding</keyword>
<dbReference type="Proteomes" id="UP000593562">
    <property type="component" value="Unassembled WGS sequence"/>
</dbReference>
<dbReference type="FunCoup" id="A0A7J7DK11">
    <property type="interactions" value="157"/>
</dbReference>
<evidence type="ECO:0000256" key="3">
    <source>
        <dbReference type="ARBA" id="ARBA00022833"/>
    </source>
</evidence>
<sequence>MDCAGKGRGTRCVGPPKRRCGGCGAVAYCSVSHQISHWIDHKEECQRLEQQMKGVDVLNDFPFTFTLEATIQVSEKQQTRCLFLSKRGIHRLGMWMYECCCGESAASFGYLRLRDGWDLSRILCPCQGPVSPITKRLSSWKDFYNWRGIPLLSPVAILLHWPLTIYHAVQVTSTISLSSGNRNGLYIHYLGPEKELTQLAAFGELRALFPGVQLHIELIGPSIPEHRDGEKINILSYAPCVEADCICKPLNENVDTGKSSAVLLQLHRGFYHDRFKDIAKDSTPDLIIAANAGVAAYPSWLPTIELIKELKVPAIFSDYCEEACHLAARCIGSVTNRPLTVRIQLNPFRQPMVVEDSGLFLPCYSNCFLFGM</sequence>
<evidence type="ECO:0000256" key="2">
    <source>
        <dbReference type="ARBA" id="ARBA00022771"/>
    </source>
</evidence>
<protein>
    <submittedName>
        <fullName evidence="6">Zinc ion binding isoform 3</fullName>
    </submittedName>
</protein>
<dbReference type="InterPro" id="IPR002893">
    <property type="entry name" value="Znf_MYND"/>
</dbReference>
<proteinExistence type="predicted"/>
<comment type="caution">
    <text evidence="6">The sequence shown here is derived from an EMBL/GenBank/DDBJ whole genome shotgun (WGS) entry which is preliminary data.</text>
</comment>
<evidence type="ECO:0000259" key="5">
    <source>
        <dbReference type="PROSITE" id="PS50865"/>
    </source>
</evidence>
<dbReference type="PROSITE" id="PS50865">
    <property type="entry name" value="ZF_MYND_2"/>
    <property type="match status" value="1"/>
</dbReference>
<dbReference type="Pfam" id="PF20179">
    <property type="entry name" value="MSS51_C"/>
    <property type="match status" value="1"/>
</dbReference>
<dbReference type="InterPro" id="IPR046824">
    <property type="entry name" value="Mss51-like_C"/>
</dbReference>
<dbReference type="InParanoid" id="A0A7J7DK11"/>
<dbReference type="SUPFAM" id="SSF144232">
    <property type="entry name" value="HIT/MYND zinc finger-like"/>
    <property type="match status" value="1"/>
</dbReference>
<evidence type="ECO:0000256" key="1">
    <source>
        <dbReference type="ARBA" id="ARBA00022723"/>
    </source>
</evidence>
<dbReference type="PANTHER" id="PTHR47570:SF1">
    <property type="entry name" value="ZINC ION BINDING PROTEIN"/>
    <property type="match status" value="1"/>
</dbReference>
<accession>A0A7J7DK11</accession>
<dbReference type="PANTHER" id="PTHR47570">
    <property type="entry name" value="ZINC ION BINDING PROTEIN"/>
    <property type="match status" value="1"/>
</dbReference>
<gene>
    <name evidence="6" type="ORF">HS088_TW06G00819</name>
</gene>
<dbReference type="EMBL" id="JAAARO010000006">
    <property type="protein sequence ID" value="KAF5746648.1"/>
    <property type="molecule type" value="Genomic_DNA"/>
</dbReference>
<evidence type="ECO:0000313" key="7">
    <source>
        <dbReference type="Proteomes" id="UP000593562"/>
    </source>
</evidence>
<dbReference type="Gene3D" id="6.10.140.2220">
    <property type="match status" value="1"/>
</dbReference>
<organism evidence="6 7">
    <name type="scientific">Tripterygium wilfordii</name>
    <name type="common">Thunder God vine</name>
    <dbReference type="NCBI Taxonomy" id="458696"/>
    <lineage>
        <taxon>Eukaryota</taxon>
        <taxon>Viridiplantae</taxon>
        <taxon>Streptophyta</taxon>
        <taxon>Embryophyta</taxon>
        <taxon>Tracheophyta</taxon>
        <taxon>Spermatophyta</taxon>
        <taxon>Magnoliopsida</taxon>
        <taxon>eudicotyledons</taxon>
        <taxon>Gunneridae</taxon>
        <taxon>Pentapetalae</taxon>
        <taxon>rosids</taxon>
        <taxon>fabids</taxon>
        <taxon>Celastrales</taxon>
        <taxon>Celastraceae</taxon>
        <taxon>Tripterygium</taxon>
    </lineage>
</organism>
<dbReference type="Pfam" id="PF01753">
    <property type="entry name" value="zf-MYND"/>
    <property type="match status" value="1"/>
</dbReference>
<keyword evidence="3" id="KW-0862">Zinc</keyword>
<name>A0A7J7DK11_TRIWF</name>
<evidence type="ECO:0000256" key="4">
    <source>
        <dbReference type="PROSITE-ProRule" id="PRU00134"/>
    </source>
</evidence>
<dbReference type="AlphaFoldDB" id="A0A7J7DK11"/>
<evidence type="ECO:0000313" key="6">
    <source>
        <dbReference type="EMBL" id="KAF5746648.1"/>
    </source>
</evidence>
<keyword evidence="2 4" id="KW-0863">Zinc-finger</keyword>
<keyword evidence="7" id="KW-1185">Reference proteome</keyword>
<dbReference type="GO" id="GO:0008270">
    <property type="term" value="F:zinc ion binding"/>
    <property type="evidence" value="ECO:0007669"/>
    <property type="project" value="UniProtKB-KW"/>
</dbReference>
<reference evidence="6 7" key="1">
    <citation type="journal article" date="2020" name="Nat. Commun.">
        <title>Genome of Tripterygium wilfordii and identification of cytochrome P450 involved in triptolide biosynthesis.</title>
        <authorList>
            <person name="Tu L."/>
            <person name="Su P."/>
            <person name="Zhang Z."/>
            <person name="Gao L."/>
            <person name="Wang J."/>
            <person name="Hu T."/>
            <person name="Zhou J."/>
            <person name="Zhang Y."/>
            <person name="Zhao Y."/>
            <person name="Liu Y."/>
            <person name="Song Y."/>
            <person name="Tong Y."/>
            <person name="Lu Y."/>
            <person name="Yang J."/>
            <person name="Xu C."/>
            <person name="Jia M."/>
            <person name="Peters R.J."/>
            <person name="Huang L."/>
            <person name="Gao W."/>
        </authorList>
    </citation>
    <scope>NUCLEOTIDE SEQUENCE [LARGE SCALE GENOMIC DNA]</scope>
    <source>
        <strain evidence="7">cv. XIE 37</strain>
        <tissue evidence="6">Leaf</tissue>
    </source>
</reference>
<feature type="domain" description="MYND-type" evidence="5">
    <location>
        <begin position="3"/>
        <end position="45"/>
    </location>
</feature>